<name>A0A485CZD0_KLUCR</name>
<dbReference type="Proteomes" id="UP000401081">
    <property type="component" value="Unassembled WGS sequence"/>
</dbReference>
<gene>
    <name evidence="2" type="ORF">NCTC12993_07388</name>
</gene>
<evidence type="ECO:0000313" key="3">
    <source>
        <dbReference type="Proteomes" id="UP000401081"/>
    </source>
</evidence>
<feature type="region of interest" description="Disordered" evidence="1">
    <location>
        <begin position="1"/>
        <end position="24"/>
    </location>
</feature>
<organism evidence="2 3">
    <name type="scientific">Kluyvera cryocrescens</name>
    <name type="common">Kluyvera citrophila</name>
    <dbReference type="NCBI Taxonomy" id="580"/>
    <lineage>
        <taxon>Bacteria</taxon>
        <taxon>Pseudomonadati</taxon>
        <taxon>Pseudomonadota</taxon>
        <taxon>Gammaproteobacteria</taxon>
        <taxon>Enterobacterales</taxon>
        <taxon>Enterobacteriaceae</taxon>
        <taxon>Kluyvera</taxon>
    </lineage>
</organism>
<dbReference type="AlphaFoldDB" id="A0A485CZD0"/>
<accession>A0A485CZD0</accession>
<evidence type="ECO:0000313" key="2">
    <source>
        <dbReference type="EMBL" id="VFS90090.1"/>
    </source>
</evidence>
<dbReference type="EMBL" id="CAADJD010000032">
    <property type="protein sequence ID" value="VFS90090.1"/>
    <property type="molecule type" value="Genomic_DNA"/>
</dbReference>
<protein>
    <submittedName>
        <fullName evidence="2">Uncharacterized protein</fullName>
    </submittedName>
</protein>
<proteinExistence type="predicted"/>
<evidence type="ECO:0000256" key="1">
    <source>
        <dbReference type="SAM" id="MobiDB-lite"/>
    </source>
</evidence>
<reference evidence="2 3" key="1">
    <citation type="submission" date="2019-03" db="EMBL/GenBank/DDBJ databases">
        <authorList>
            <consortium name="Pathogen Informatics"/>
        </authorList>
    </citation>
    <scope>NUCLEOTIDE SEQUENCE [LARGE SCALE GENOMIC DNA]</scope>
    <source>
        <strain evidence="2 3">NCTC12993</strain>
    </source>
</reference>
<sequence length="169" mass="18735">MFTKGQTGNFVRRASGTSVEAEPAKVEDCGTDEYHRQVMRFESFFAKAHAFPNQIRTHQARNGGVDVYNGTPGKVERTVACQQTAAPYHVRNRHIGERQPDDHKDQYRGEANTLRQRTDNQPHGDTGEGALERHVDVLIEGAHQVSNLDILQHHPVEAAEEAAAGAEGQ</sequence>
<keyword evidence="3" id="KW-1185">Reference proteome</keyword>